<dbReference type="Proteomes" id="UP000239895">
    <property type="component" value="Unassembled WGS sequence"/>
</dbReference>
<proteinExistence type="predicted"/>
<dbReference type="Gene3D" id="3.30.1380.10">
    <property type="match status" value="1"/>
</dbReference>
<gene>
    <name evidence="3" type="ORF">BCL65_10187</name>
</gene>
<reference evidence="3 4" key="1">
    <citation type="submission" date="2018-03" db="EMBL/GenBank/DDBJ databases">
        <title>Comparative analysis of microorganisms from saline springs in Andes Mountain Range, Colombia.</title>
        <authorList>
            <person name="Rubin E."/>
        </authorList>
    </citation>
    <scope>NUCLEOTIDE SEQUENCE [LARGE SCALE GENOMIC DNA]</scope>
    <source>
        <strain evidence="3 4">CG 23</strain>
    </source>
</reference>
<dbReference type="Pfam" id="PF02557">
    <property type="entry name" value="VanY"/>
    <property type="match status" value="1"/>
</dbReference>
<dbReference type="PANTHER" id="PTHR34385">
    <property type="entry name" value="D-ALANYL-D-ALANINE CARBOXYPEPTIDASE"/>
    <property type="match status" value="1"/>
</dbReference>
<dbReference type="InterPro" id="IPR052179">
    <property type="entry name" value="DD-CPase-like"/>
</dbReference>
<name>A0ABX5ELC9_9MICO</name>
<comment type="caution">
    <text evidence="3">The sequence shown here is derived from an EMBL/GenBank/DDBJ whole genome shotgun (WGS) entry which is preliminary data.</text>
</comment>
<dbReference type="PANTHER" id="PTHR34385:SF1">
    <property type="entry name" value="PEPTIDOGLYCAN L-ALANYL-D-GLUTAMATE ENDOPEPTIDASE CWLK"/>
    <property type="match status" value="1"/>
</dbReference>
<dbReference type="SUPFAM" id="SSF55166">
    <property type="entry name" value="Hedgehog/DD-peptidase"/>
    <property type="match status" value="1"/>
</dbReference>
<dbReference type="InterPro" id="IPR009045">
    <property type="entry name" value="Zn_M74/Hedgehog-like"/>
</dbReference>
<feature type="domain" description="D-alanyl-D-alanine carboxypeptidase-like core" evidence="2">
    <location>
        <begin position="188"/>
        <end position="296"/>
    </location>
</feature>
<evidence type="ECO:0000313" key="3">
    <source>
        <dbReference type="EMBL" id="PRZ09949.1"/>
    </source>
</evidence>
<feature type="compositionally biased region" description="Low complexity" evidence="1">
    <location>
        <begin position="102"/>
        <end position="115"/>
    </location>
</feature>
<dbReference type="InterPro" id="IPR003709">
    <property type="entry name" value="VanY-like_core_dom"/>
</dbReference>
<keyword evidence="4" id="KW-1185">Reference proteome</keyword>
<feature type="compositionally biased region" description="Low complexity" evidence="1">
    <location>
        <begin position="13"/>
        <end position="46"/>
    </location>
</feature>
<feature type="region of interest" description="Disordered" evidence="1">
    <location>
        <begin position="142"/>
        <end position="170"/>
    </location>
</feature>
<dbReference type="RefSeq" id="WP_106264187.1">
    <property type="nucleotide sequence ID" value="NZ_PVTX01000001.1"/>
</dbReference>
<feature type="region of interest" description="Disordered" evidence="1">
    <location>
        <begin position="1"/>
        <end position="46"/>
    </location>
</feature>
<dbReference type="CDD" id="cd14814">
    <property type="entry name" value="Peptidase_M15"/>
    <property type="match status" value="1"/>
</dbReference>
<sequence>MSRARRGRHFAEPPARAPRATRSTGATRSAGPTRSTGAARAARPPRAGRVGAGFALALATASAVVAPAVLPEEANAEGSATTTIDPATLAAAERAVAERSDGAAASRSGTARAPRSVEAIVVDQGAKVSRDGDRIDRDAIKIVPAEPAPAAPDERVPPPGCDPSIDPQGSNGRLSTADLCAPWAGAVLLRADAATALAALNDAYVEQFGERMCITDGYRSYDQQVVLKAQKPGLAAAPGTSNHGWGLAIDICPESYSGDRWAWLAEHGPAAGWTNPAWARQGGAGPYEPWHWEFSPAA</sequence>
<evidence type="ECO:0000259" key="2">
    <source>
        <dbReference type="Pfam" id="PF02557"/>
    </source>
</evidence>
<dbReference type="EMBL" id="PVTX01000001">
    <property type="protein sequence ID" value="PRZ09949.1"/>
    <property type="molecule type" value="Genomic_DNA"/>
</dbReference>
<feature type="region of interest" description="Disordered" evidence="1">
    <location>
        <begin position="93"/>
        <end position="115"/>
    </location>
</feature>
<accession>A0ABX5ELC9</accession>
<evidence type="ECO:0000313" key="4">
    <source>
        <dbReference type="Proteomes" id="UP000239895"/>
    </source>
</evidence>
<protein>
    <submittedName>
        <fullName evidence="3">D-alanyl-D-alanine carboxypeptidase-like protein</fullName>
    </submittedName>
</protein>
<organism evidence="3 4">
    <name type="scientific">Isoptericola halotolerans</name>
    <dbReference type="NCBI Taxonomy" id="300560"/>
    <lineage>
        <taxon>Bacteria</taxon>
        <taxon>Bacillati</taxon>
        <taxon>Actinomycetota</taxon>
        <taxon>Actinomycetes</taxon>
        <taxon>Micrococcales</taxon>
        <taxon>Promicromonosporaceae</taxon>
        <taxon>Isoptericola</taxon>
    </lineage>
</organism>
<evidence type="ECO:0000256" key="1">
    <source>
        <dbReference type="SAM" id="MobiDB-lite"/>
    </source>
</evidence>